<dbReference type="SUPFAM" id="SSF47986">
    <property type="entry name" value="DEATH domain"/>
    <property type="match status" value="1"/>
</dbReference>
<evidence type="ECO:0000256" key="2">
    <source>
        <dbReference type="ARBA" id="ARBA00022840"/>
    </source>
</evidence>
<dbReference type="GO" id="GO:0007165">
    <property type="term" value="P:signal transduction"/>
    <property type="evidence" value="ECO:0007669"/>
    <property type="project" value="InterPro"/>
</dbReference>
<feature type="domain" description="Death" evidence="4">
    <location>
        <begin position="138"/>
        <end position="216"/>
    </location>
</feature>
<evidence type="ECO:0000313" key="8">
    <source>
        <dbReference type="Proteomes" id="UP000887568"/>
    </source>
</evidence>
<sequence length="1262" mass="140853">DEEGASILPLKEASVTHPKHIKTATTEETTRAELKSPVEVQEKLQVFVRGLLLPKTLCLQLDPETSVAALKKRVELESGIQSQDQRLYIGRNFQLCDLLSIRDHGIQQDQNITLRVGGLLGGGSLDEEQSRRICFSELSDELGRGWKRLARQLGFKEGQLDQFEENYRGDLHEQIYKMLDTWWKKQDNPADAPEKLRDALQAVGRADLASQVPGMAGTSFDIEQCARELAAHYLETMKVTTHPTEKHMAREMDDMYVNLQLLEETNIPSPVSSSETEMQAETDSQSEHLKASKRARGIPDLRKSQPNKDKGLHVQKSSLDSYKDMLVLKSNRLLIRAEAGYGKTTLLKRIAYDWADMKTKGDQTENQQQSEPTSVLERYELVFVIDVNRMGKKFDIIDAIFSQILTDSKLKKRDLEQYIYDNPERVLILLDGADEISLQRVKDAQCKNGIDLNSVLSFKSLKSCKVIVTSRQKTANELLTMHAHYTKINMVGFDEKGRQKYVRKYFANFQSDNQNSFLEKVNGSETLRSLAEIPLFLWLMCHTWAAEGKLPDQITNLFGDNIQLLFQHKESKETDEQVSDTETHVSKLGRIALEGLLDPNGEKLHFEEDQIDSKDLDMFEKGCDVGLLSKRKICQGLKTVSQFSFIHKTFQEYSAAVYLVDLSRTDRQDFDQYLPRIFHGNVESVEYVLRFCCGLNRNAAEVILQRIGDLLKQNELNKSLHRISMLLLFEAQSESLVKYFVETAKVQFPYELQGEVLVAAHYFFQIGSKHTTLHKVGIQEICAKCRGFADFRLLEDIMTHIQCKPLLKLVLHGISWGSFVDNSTGILTYLKSLEVHNCEWNLVQLFEVLSKTNTQAVVLNDINLHETLSEQNIKSVPSLKECCLFDCGLTNSDVKPLFSLLSSAGSIKTVVLRGNNLHGLQPVTIASVPSLEYCELCKSGLTHSDIEPLFSLLSSAGSIKTVVLRGNNLHGLQPVTIAGVPSLEYFELCKSGLTNSDIEPLFSLLSSASSIKRVILRGNDLHGLQSVTSVSVPSLENIGLYESGLTNSDIEPLFFLLSSAGSIKRVVLEGNNLHGLQPVTIASVPSLEELYLLGSGLTNSDIEPLFSLLSSAGSIKRVILRGNDLHDLQPATIASVPFLEELALLENGLTNSDIGPIVSLISSAGSIKTLVLNGNNFHGLSQFKIDPLPSLCILDLSGCRLENSDIGAIIHLLFSLGHVAVVRLSGNNLHDKVAEELAAVPSLQTFTLSTEWLPISNIRKGL</sequence>
<evidence type="ECO:0000259" key="6">
    <source>
        <dbReference type="PROSITE" id="PS50837"/>
    </source>
</evidence>
<dbReference type="PROSITE" id="PS50053">
    <property type="entry name" value="UBIQUITIN_2"/>
    <property type="match status" value="1"/>
</dbReference>
<keyword evidence="8" id="KW-1185">Reference proteome</keyword>
<dbReference type="SUPFAM" id="SSF52540">
    <property type="entry name" value="P-loop containing nucleoside triphosphate hydrolases"/>
    <property type="match status" value="1"/>
</dbReference>
<dbReference type="CDD" id="cd01670">
    <property type="entry name" value="Death"/>
    <property type="match status" value="1"/>
</dbReference>
<protein>
    <submittedName>
        <fullName evidence="7">Uncharacterized protein</fullName>
    </submittedName>
</protein>
<keyword evidence="2" id="KW-0067">ATP-binding</keyword>
<dbReference type="Gene3D" id="1.10.533.10">
    <property type="entry name" value="Death Domain, Fas"/>
    <property type="match status" value="1"/>
</dbReference>
<proteinExistence type="predicted"/>
<dbReference type="SUPFAM" id="SSF54236">
    <property type="entry name" value="Ubiquitin-like"/>
    <property type="match status" value="1"/>
</dbReference>
<dbReference type="Pfam" id="PF00531">
    <property type="entry name" value="Death"/>
    <property type="match status" value="1"/>
</dbReference>
<dbReference type="EnsemblMetazoa" id="XM_038193228.1">
    <property type="protein sequence ID" value="XP_038049156.1"/>
    <property type="gene ID" value="LOC119722828"/>
</dbReference>
<dbReference type="Gene3D" id="3.80.10.10">
    <property type="entry name" value="Ribonuclease Inhibitor"/>
    <property type="match status" value="1"/>
</dbReference>
<dbReference type="PROSITE" id="PS50837">
    <property type="entry name" value="NACHT"/>
    <property type="match status" value="1"/>
</dbReference>
<feature type="compositionally biased region" description="Polar residues" evidence="3">
    <location>
        <begin position="268"/>
        <end position="283"/>
    </location>
</feature>
<feature type="region of interest" description="Disordered" evidence="3">
    <location>
        <begin position="268"/>
        <end position="315"/>
    </location>
</feature>
<name>A0A913ZDM3_PATMI</name>
<dbReference type="GeneID" id="119722828"/>
<dbReference type="CDD" id="cd17039">
    <property type="entry name" value="Ubl_ubiquitin_like"/>
    <property type="match status" value="1"/>
</dbReference>
<dbReference type="InterPro" id="IPR011029">
    <property type="entry name" value="DEATH-like_dom_sf"/>
</dbReference>
<dbReference type="PANTHER" id="PTHR46312:SF2">
    <property type="entry name" value="NUCLEOTIDE-BINDING OLIGOMERIZATION DOMAIN-CONTAINING PROTEIN 2-LIKE"/>
    <property type="match status" value="1"/>
</dbReference>
<keyword evidence="1" id="KW-0547">Nucleotide-binding</keyword>
<dbReference type="InterPro" id="IPR000626">
    <property type="entry name" value="Ubiquitin-like_dom"/>
</dbReference>
<dbReference type="RefSeq" id="XP_038049156.1">
    <property type="nucleotide sequence ID" value="XM_038193228.1"/>
</dbReference>
<dbReference type="InterPro" id="IPR000488">
    <property type="entry name" value="Death_dom"/>
</dbReference>
<dbReference type="SUPFAM" id="SSF52047">
    <property type="entry name" value="RNI-like"/>
    <property type="match status" value="2"/>
</dbReference>
<dbReference type="InterPro" id="IPR032675">
    <property type="entry name" value="LRR_dom_sf"/>
</dbReference>
<evidence type="ECO:0000259" key="4">
    <source>
        <dbReference type="PROSITE" id="PS50017"/>
    </source>
</evidence>
<feature type="compositionally biased region" description="Basic and acidic residues" evidence="3">
    <location>
        <begin position="297"/>
        <end position="312"/>
    </location>
</feature>
<dbReference type="SMART" id="SM00005">
    <property type="entry name" value="DEATH"/>
    <property type="match status" value="1"/>
</dbReference>
<evidence type="ECO:0000256" key="3">
    <source>
        <dbReference type="SAM" id="MobiDB-lite"/>
    </source>
</evidence>
<dbReference type="AlphaFoldDB" id="A0A913ZDM3"/>
<dbReference type="PROSITE" id="PS50017">
    <property type="entry name" value="DEATH_DOMAIN"/>
    <property type="match status" value="1"/>
</dbReference>
<dbReference type="PANTHER" id="PTHR46312">
    <property type="entry name" value="NACHT DOMAIN-CONTAINING PROTEIN"/>
    <property type="match status" value="1"/>
</dbReference>
<dbReference type="InterPro" id="IPR029071">
    <property type="entry name" value="Ubiquitin-like_domsf"/>
</dbReference>
<dbReference type="Pfam" id="PF05729">
    <property type="entry name" value="NACHT"/>
    <property type="match status" value="1"/>
</dbReference>
<dbReference type="InterPro" id="IPR027417">
    <property type="entry name" value="P-loop_NTPase"/>
</dbReference>
<reference evidence="7" key="1">
    <citation type="submission" date="2022-11" db="UniProtKB">
        <authorList>
            <consortium name="EnsemblMetazoa"/>
        </authorList>
    </citation>
    <scope>IDENTIFICATION</scope>
</reference>
<evidence type="ECO:0000259" key="5">
    <source>
        <dbReference type="PROSITE" id="PS50053"/>
    </source>
</evidence>
<dbReference type="InterPro" id="IPR007111">
    <property type="entry name" value="NACHT_NTPase"/>
</dbReference>
<dbReference type="Gene3D" id="3.40.50.300">
    <property type="entry name" value="P-loop containing nucleotide triphosphate hydrolases"/>
    <property type="match status" value="1"/>
</dbReference>
<feature type="domain" description="Ubiquitin-like" evidence="5">
    <location>
        <begin position="44"/>
        <end position="114"/>
    </location>
</feature>
<dbReference type="Gene3D" id="3.10.20.90">
    <property type="entry name" value="Phosphatidylinositol 3-kinase Catalytic Subunit, Chain A, domain 1"/>
    <property type="match status" value="1"/>
</dbReference>
<accession>A0A913ZDM3</accession>
<dbReference type="OMA" id="SANCFLI"/>
<dbReference type="OrthoDB" id="120976at2759"/>
<organism evidence="7 8">
    <name type="scientific">Patiria miniata</name>
    <name type="common">Bat star</name>
    <name type="synonym">Asterina miniata</name>
    <dbReference type="NCBI Taxonomy" id="46514"/>
    <lineage>
        <taxon>Eukaryota</taxon>
        <taxon>Metazoa</taxon>
        <taxon>Echinodermata</taxon>
        <taxon>Eleutherozoa</taxon>
        <taxon>Asterozoa</taxon>
        <taxon>Asteroidea</taxon>
        <taxon>Valvatacea</taxon>
        <taxon>Valvatida</taxon>
        <taxon>Asterinidae</taxon>
        <taxon>Patiria</taxon>
    </lineage>
</organism>
<feature type="domain" description="NACHT" evidence="6">
    <location>
        <begin position="331"/>
        <end position="541"/>
    </location>
</feature>
<dbReference type="GO" id="GO:0005524">
    <property type="term" value="F:ATP binding"/>
    <property type="evidence" value="ECO:0007669"/>
    <property type="project" value="UniProtKB-KW"/>
</dbReference>
<evidence type="ECO:0000256" key="1">
    <source>
        <dbReference type="ARBA" id="ARBA00022741"/>
    </source>
</evidence>
<dbReference type="Proteomes" id="UP000887568">
    <property type="component" value="Unplaced"/>
</dbReference>
<evidence type="ECO:0000313" key="7">
    <source>
        <dbReference type="EnsemblMetazoa" id="XP_038049156.1"/>
    </source>
</evidence>